<gene>
    <name evidence="1" type="ORF">S06H3_00260</name>
</gene>
<evidence type="ECO:0000313" key="1">
    <source>
        <dbReference type="EMBL" id="GAH92199.1"/>
    </source>
</evidence>
<reference evidence="1" key="1">
    <citation type="journal article" date="2014" name="Front. Microbiol.">
        <title>High frequency of phylogenetically diverse reductive dehalogenase-homologous genes in deep subseafloor sedimentary metagenomes.</title>
        <authorList>
            <person name="Kawai M."/>
            <person name="Futagami T."/>
            <person name="Toyoda A."/>
            <person name="Takaki Y."/>
            <person name="Nishi S."/>
            <person name="Hori S."/>
            <person name="Arai W."/>
            <person name="Tsubouchi T."/>
            <person name="Morono Y."/>
            <person name="Uchiyama I."/>
            <person name="Ito T."/>
            <person name="Fujiyama A."/>
            <person name="Inagaki F."/>
            <person name="Takami H."/>
        </authorList>
    </citation>
    <scope>NUCLEOTIDE SEQUENCE</scope>
    <source>
        <strain evidence="1">Expedition CK06-06</strain>
    </source>
</reference>
<sequence>MMVLTPHGRVHVGVCEPRKATTEDGLVLEVKGEVAAMCRSSVESGVSLVLCCPSGDWPGDKDLDMMVLNELERAGVQGIQLEVKEVPPEYFDKDTFRFFKSA</sequence>
<proteinExistence type="predicted"/>
<name>X1KPW2_9ZZZZ</name>
<organism evidence="1">
    <name type="scientific">marine sediment metagenome</name>
    <dbReference type="NCBI Taxonomy" id="412755"/>
    <lineage>
        <taxon>unclassified sequences</taxon>
        <taxon>metagenomes</taxon>
        <taxon>ecological metagenomes</taxon>
    </lineage>
</organism>
<accession>X1KPW2</accession>
<protein>
    <submittedName>
        <fullName evidence="1">Uncharacterized protein</fullName>
    </submittedName>
</protein>
<dbReference type="EMBL" id="BARV01000041">
    <property type="protein sequence ID" value="GAH92199.1"/>
    <property type="molecule type" value="Genomic_DNA"/>
</dbReference>
<comment type="caution">
    <text evidence="1">The sequence shown here is derived from an EMBL/GenBank/DDBJ whole genome shotgun (WGS) entry which is preliminary data.</text>
</comment>
<dbReference type="AlphaFoldDB" id="X1KPW2"/>